<organism evidence="1 2">
    <name type="scientific">Actinocorallia herbida</name>
    <dbReference type="NCBI Taxonomy" id="58109"/>
    <lineage>
        <taxon>Bacteria</taxon>
        <taxon>Bacillati</taxon>
        <taxon>Actinomycetota</taxon>
        <taxon>Actinomycetes</taxon>
        <taxon>Streptosporangiales</taxon>
        <taxon>Thermomonosporaceae</taxon>
        <taxon>Actinocorallia</taxon>
    </lineage>
</organism>
<name>A0A3N1D5J0_9ACTN</name>
<evidence type="ECO:0000313" key="2">
    <source>
        <dbReference type="Proteomes" id="UP000272400"/>
    </source>
</evidence>
<proteinExistence type="predicted"/>
<reference evidence="1 2" key="1">
    <citation type="submission" date="2018-11" db="EMBL/GenBank/DDBJ databases">
        <title>Sequencing the genomes of 1000 actinobacteria strains.</title>
        <authorList>
            <person name="Klenk H.-P."/>
        </authorList>
    </citation>
    <scope>NUCLEOTIDE SEQUENCE [LARGE SCALE GENOMIC DNA]</scope>
    <source>
        <strain evidence="1 2">DSM 44254</strain>
    </source>
</reference>
<sequence length="347" mass="37930">MRTWWARQRYAAGMTPVPGNHQRVADGLALVGKGLAPYVDKQMRARHGPQWLAARSKEDTARRGELVEHSLDDTPLMLRIITEDPVFGEQKVLPQPGVRVAGILLRVAGRLDGGSFTPAEEDHALRTMAQMLRLIGARKLAGEVHEMIKPPPPPLPRRRNNAQLVRRAVLGKKAAEAAEKGGGKSGSSQIRLTTLVVGALVVLVALQFISDDSSPDDPYEGKWAERKVGDQLVSKKDVALSDGKHVVLLEGKPHDGSFKGDVYFTAGALYATDKRLAILPDDGKPGFGDCAGIKDWLTVAEDELEKGRRICVVTDRGAVALLTVQSVRAKPRKVTFDLRVWKGERQD</sequence>
<dbReference type="Proteomes" id="UP000272400">
    <property type="component" value="Unassembled WGS sequence"/>
</dbReference>
<dbReference type="AlphaFoldDB" id="A0A3N1D5J0"/>
<comment type="caution">
    <text evidence="1">The sequence shown here is derived from an EMBL/GenBank/DDBJ whole genome shotgun (WGS) entry which is preliminary data.</text>
</comment>
<protein>
    <submittedName>
        <fullName evidence="1">Uncharacterized protein</fullName>
    </submittedName>
</protein>
<accession>A0A3N1D5J0</accession>
<gene>
    <name evidence="1" type="ORF">EDD29_6493</name>
</gene>
<evidence type="ECO:0000313" key="1">
    <source>
        <dbReference type="EMBL" id="ROO88811.1"/>
    </source>
</evidence>
<dbReference type="EMBL" id="RJKE01000001">
    <property type="protein sequence ID" value="ROO88811.1"/>
    <property type="molecule type" value="Genomic_DNA"/>
</dbReference>
<keyword evidence="2" id="KW-1185">Reference proteome</keyword>